<evidence type="ECO:0000313" key="2">
    <source>
        <dbReference type="Proteomes" id="UP000770661"/>
    </source>
</evidence>
<reference evidence="1" key="1">
    <citation type="submission" date="2020-07" db="EMBL/GenBank/DDBJ databases">
        <title>The High-quality genome of the commercially important snow crab, Chionoecetes opilio.</title>
        <authorList>
            <person name="Jeong J.-H."/>
            <person name="Ryu S."/>
        </authorList>
    </citation>
    <scope>NUCLEOTIDE SEQUENCE</scope>
    <source>
        <strain evidence="1">MADBK_172401_WGS</strain>
        <tissue evidence="1">Digestive gland</tissue>
    </source>
</reference>
<gene>
    <name evidence="1" type="ORF">GWK47_000806</name>
</gene>
<evidence type="ECO:0000313" key="1">
    <source>
        <dbReference type="EMBL" id="KAG0718158.1"/>
    </source>
</evidence>
<dbReference type="AlphaFoldDB" id="A0A8J5C9D9"/>
<keyword evidence="2" id="KW-1185">Reference proteome</keyword>
<dbReference type="Proteomes" id="UP000770661">
    <property type="component" value="Unassembled WGS sequence"/>
</dbReference>
<proteinExistence type="predicted"/>
<accession>A0A8J5C9D9</accession>
<organism evidence="1 2">
    <name type="scientific">Chionoecetes opilio</name>
    <name type="common">Atlantic snow crab</name>
    <name type="synonym">Cancer opilio</name>
    <dbReference type="NCBI Taxonomy" id="41210"/>
    <lineage>
        <taxon>Eukaryota</taxon>
        <taxon>Metazoa</taxon>
        <taxon>Ecdysozoa</taxon>
        <taxon>Arthropoda</taxon>
        <taxon>Crustacea</taxon>
        <taxon>Multicrustacea</taxon>
        <taxon>Malacostraca</taxon>
        <taxon>Eumalacostraca</taxon>
        <taxon>Eucarida</taxon>
        <taxon>Decapoda</taxon>
        <taxon>Pleocyemata</taxon>
        <taxon>Brachyura</taxon>
        <taxon>Eubrachyura</taxon>
        <taxon>Majoidea</taxon>
        <taxon>Majidae</taxon>
        <taxon>Chionoecetes</taxon>
    </lineage>
</organism>
<comment type="caution">
    <text evidence="1">The sequence shown here is derived from an EMBL/GenBank/DDBJ whole genome shotgun (WGS) entry which is preliminary data.</text>
</comment>
<sequence length="169" mass="18421">MPPAGSGAVGTAAWVQSAAIHNATRYTPSPDITPATQQQLWQRPGSIAHHLLQDQGEQPWACRRQRFEAWATSVEGLQQHLRLGGTHSGTLCTPPCNTEVQQRIDARLGKQVFRQLSTRRQRRVEKRVSVHAVSSERGRNSSLSTGIEDSVCAYISQCRAKANGAALGA</sequence>
<protein>
    <submittedName>
        <fullName evidence="1">Uncharacterized protein</fullName>
    </submittedName>
</protein>
<name>A0A8J5C9D9_CHIOP</name>
<dbReference type="EMBL" id="JACEEZ010016558">
    <property type="protein sequence ID" value="KAG0718158.1"/>
    <property type="molecule type" value="Genomic_DNA"/>
</dbReference>